<evidence type="ECO:0000259" key="1">
    <source>
        <dbReference type="Pfam" id="PF01526"/>
    </source>
</evidence>
<dbReference type="KEGG" id="sbh:SBI_08524"/>
<dbReference type="GO" id="GO:0004803">
    <property type="term" value="F:transposase activity"/>
    <property type="evidence" value="ECO:0007669"/>
    <property type="project" value="InterPro"/>
</dbReference>
<dbReference type="GO" id="GO:0006313">
    <property type="term" value="P:DNA transposition"/>
    <property type="evidence" value="ECO:0007669"/>
    <property type="project" value="InterPro"/>
</dbReference>
<organism evidence="2 3">
    <name type="scientific">Streptomyces bingchenggensis (strain BCW-1)</name>
    <dbReference type="NCBI Taxonomy" id="749414"/>
    <lineage>
        <taxon>Bacteria</taxon>
        <taxon>Bacillati</taxon>
        <taxon>Actinomycetota</taxon>
        <taxon>Actinomycetes</taxon>
        <taxon>Kitasatosporales</taxon>
        <taxon>Streptomycetaceae</taxon>
        <taxon>Streptomyces</taxon>
    </lineage>
</organism>
<protein>
    <submittedName>
        <fullName evidence="2">Putative transposase</fullName>
    </submittedName>
</protein>
<dbReference type="Pfam" id="PF01526">
    <property type="entry name" value="DDE_Tnp_Tn3"/>
    <property type="match status" value="1"/>
</dbReference>
<dbReference type="Proteomes" id="UP000000377">
    <property type="component" value="Chromosome"/>
</dbReference>
<gene>
    <name evidence="2" type="ordered locus">SBI_08524</name>
</gene>
<evidence type="ECO:0000313" key="3">
    <source>
        <dbReference type="Proteomes" id="UP000000377"/>
    </source>
</evidence>
<sequence length="166" mass="18318">MGAKADYEERFPTAGPLLTKKANLDLVAAHWDDLLRLAGSLKYGHATASLVVGKLSASSRRNALATALKEYGTIRRTIYAVKYFSDVGYRRRIAWQLNKGESLHSLRRQLHYAREGKVARRQPEQQTEQAWCLTLNFGAASAPGTPPAPRPPDIALVRRHGLSGAP</sequence>
<name>D7BU93_STRBB</name>
<dbReference type="STRING" id="749414.SBI_08524"/>
<reference evidence="2 3" key="1">
    <citation type="journal article" date="2010" name="J. Bacteriol.">
        <title>Genome sequence of the milbemycin-producing bacterium Streptomyces bingchenggensis.</title>
        <authorList>
            <person name="Wang X.J."/>
            <person name="Yan Y.J."/>
            <person name="Zhang B."/>
            <person name="An J."/>
            <person name="Wang J.J."/>
            <person name="Tian J."/>
            <person name="Jiang L."/>
            <person name="Chen Y.H."/>
            <person name="Huang S.X."/>
            <person name="Yin M."/>
            <person name="Zhang J."/>
            <person name="Gao A.L."/>
            <person name="Liu C.X."/>
            <person name="Zhu Z.X."/>
            <person name="Xiang W.S."/>
        </authorList>
    </citation>
    <scope>NUCLEOTIDE SEQUENCE [LARGE SCALE GENOMIC DNA]</scope>
    <source>
        <strain evidence="2 3">BCW-1</strain>
    </source>
</reference>
<accession>D7BU93</accession>
<proteinExistence type="predicted"/>
<feature type="domain" description="Tn3 transposase DDE" evidence="1">
    <location>
        <begin position="6"/>
        <end position="135"/>
    </location>
</feature>
<dbReference type="InterPro" id="IPR002513">
    <property type="entry name" value="Tn3_Tnp_DDE_dom"/>
</dbReference>
<dbReference type="PATRIC" id="fig|749414.3.peg.8768"/>
<dbReference type="HOGENOM" id="CLU_1601718_0_0_11"/>
<evidence type="ECO:0000313" key="2">
    <source>
        <dbReference type="EMBL" id="ADI11642.1"/>
    </source>
</evidence>
<dbReference type="AlphaFoldDB" id="D7BU93"/>
<dbReference type="eggNOG" id="COG4644">
    <property type="taxonomic scope" value="Bacteria"/>
</dbReference>
<dbReference type="EMBL" id="CP002047">
    <property type="protein sequence ID" value="ADI11642.1"/>
    <property type="molecule type" value="Genomic_DNA"/>
</dbReference>
<keyword evidence="3" id="KW-1185">Reference proteome</keyword>